<dbReference type="GO" id="GO:0016740">
    <property type="term" value="F:transferase activity"/>
    <property type="evidence" value="ECO:0007669"/>
    <property type="project" value="UniProtKB-KW"/>
</dbReference>
<dbReference type="PANTHER" id="PTHR43179:SF7">
    <property type="entry name" value="RHAMNOSYLTRANSFERASE WBBL"/>
    <property type="match status" value="1"/>
</dbReference>
<dbReference type="InterPro" id="IPR029044">
    <property type="entry name" value="Nucleotide-diphossugar_trans"/>
</dbReference>
<protein>
    <submittedName>
        <fullName evidence="1">Glycosyltransferase family 2 protein</fullName>
    </submittedName>
</protein>
<dbReference type="Proteomes" id="UP000295244">
    <property type="component" value="Unassembled WGS sequence"/>
</dbReference>
<dbReference type="Pfam" id="PF13641">
    <property type="entry name" value="Glyco_tranf_2_3"/>
    <property type="match status" value="1"/>
</dbReference>
<dbReference type="Gene3D" id="3.90.550.10">
    <property type="entry name" value="Spore Coat Polysaccharide Biosynthesis Protein SpsA, Chain A"/>
    <property type="match status" value="1"/>
</dbReference>
<dbReference type="SUPFAM" id="SSF53448">
    <property type="entry name" value="Nucleotide-diphospho-sugar transferases"/>
    <property type="match status" value="1"/>
</dbReference>
<keyword evidence="2" id="KW-1185">Reference proteome</keyword>
<proteinExistence type="predicted"/>
<gene>
    <name evidence="1" type="ORF">E0L93_00200</name>
</gene>
<comment type="caution">
    <text evidence="1">The sequence shown here is derived from an EMBL/GenBank/DDBJ whole genome shotgun (WGS) entry which is preliminary data.</text>
</comment>
<sequence>MRFSVILVNYDSWYFTLEALESLRATGYGGFEAIVVDNDTRPVPKLPEGVRLLRNHRNLGFARACNRGISASRGEHVVLLNPDSLVSRNFFEQVERFLAENPQVGIAGPKIVETDGSIQRSARRELGPLAGIAGRTSLVARLFPKSRLARSQFLFAEELPEPAPADWVSGACMVLRRKMLDEIGPLDERFFMYFEDADICKRAWQHGWEVRYLPHVEVLHHTGGSSRNRIGAILRFHKNAFLYHRKHGPYGPLHLYTALTAAGLAARTLAKLAGLPAGRLRDLCRKRRPNRSGR</sequence>
<dbReference type="OrthoDB" id="7665907at2"/>
<evidence type="ECO:0000313" key="1">
    <source>
        <dbReference type="EMBL" id="TCJ20688.1"/>
    </source>
</evidence>
<evidence type="ECO:0000313" key="2">
    <source>
        <dbReference type="Proteomes" id="UP000295244"/>
    </source>
</evidence>
<name>A0A4R1BSR7_9ACTN</name>
<organism evidence="1 2">
    <name type="scientific">Rubrobacter taiwanensis</name>
    <dbReference type="NCBI Taxonomy" id="185139"/>
    <lineage>
        <taxon>Bacteria</taxon>
        <taxon>Bacillati</taxon>
        <taxon>Actinomycetota</taxon>
        <taxon>Rubrobacteria</taxon>
        <taxon>Rubrobacterales</taxon>
        <taxon>Rubrobacteraceae</taxon>
        <taxon>Rubrobacter</taxon>
    </lineage>
</organism>
<dbReference type="CDD" id="cd04186">
    <property type="entry name" value="GT_2_like_c"/>
    <property type="match status" value="1"/>
</dbReference>
<dbReference type="AlphaFoldDB" id="A0A4R1BSR7"/>
<dbReference type="EMBL" id="SKBU01000001">
    <property type="protein sequence ID" value="TCJ20688.1"/>
    <property type="molecule type" value="Genomic_DNA"/>
</dbReference>
<accession>A0A4R1BSR7</accession>
<keyword evidence="1" id="KW-0808">Transferase</keyword>
<dbReference type="PANTHER" id="PTHR43179">
    <property type="entry name" value="RHAMNOSYLTRANSFERASE WBBL"/>
    <property type="match status" value="1"/>
</dbReference>
<reference evidence="1 2" key="1">
    <citation type="submission" date="2019-03" db="EMBL/GenBank/DDBJ databases">
        <title>Whole genome sequence of a novel Rubrobacter taiwanensis strain, isolated from Yellowstone National Park.</title>
        <authorList>
            <person name="Freed S."/>
            <person name="Ramaley R.F."/>
            <person name="Kyndt J.A."/>
        </authorList>
    </citation>
    <scope>NUCLEOTIDE SEQUENCE [LARGE SCALE GENOMIC DNA]</scope>
    <source>
        <strain evidence="1 2">Yellowstone</strain>
    </source>
</reference>
<dbReference type="RefSeq" id="WP_132687086.1">
    <property type="nucleotide sequence ID" value="NZ_SKBU01000001.1"/>
</dbReference>